<dbReference type="Pfam" id="PF18058">
    <property type="entry name" value="SbsC_C"/>
    <property type="match status" value="1"/>
</dbReference>
<dbReference type="Gene3D" id="1.20.58.780">
    <property type="match status" value="1"/>
</dbReference>
<dbReference type="eggNOG" id="COG0737">
    <property type="taxonomic scope" value="Bacteria"/>
</dbReference>
<evidence type="ECO:0000259" key="1">
    <source>
        <dbReference type="Pfam" id="PF18058"/>
    </source>
</evidence>
<dbReference type="EMBL" id="CP007739">
    <property type="protein sequence ID" value="AIE61502.2"/>
    <property type="molecule type" value="Genomic_DNA"/>
</dbReference>
<dbReference type="HOGENOM" id="CLU_381599_0_0_9"/>
<dbReference type="InterPro" id="IPR008964">
    <property type="entry name" value="Invasin/intimin_cell_adhesion"/>
</dbReference>
<organism evidence="2 3">
    <name type="scientific">Bacillus methanolicus (strain MGA3 / ATCC 53907)</name>
    <dbReference type="NCBI Taxonomy" id="796606"/>
    <lineage>
        <taxon>Bacteria</taxon>
        <taxon>Bacillati</taxon>
        <taxon>Bacillota</taxon>
        <taxon>Bacilli</taxon>
        <taxon>Bacillales</taxon>
        <taxon>Bacillaceae</taxon>
        <taxon>Bacillus</taxon>
    </lineage>
</organism>
<protein>
    <recommendedName>
        <fullName evidence="1">SbsC C-terminal domain-containing protein</fullName>
    </recommendedName>
</protein>
<evidence type="ECO:0000313" key="2">
    <source>
        <dbReference type="EMBL" id="AIE61502.2"/>
    </source>
</evidence>
<name>A0A068M151_BACMM</name>
<dbReference type="KEGG" id="bmet:BMMGA3_15745"/>
<sequence length="725" mass="79070">MKIAAATTIATTAYAAVNPAQSEAASTAENLVKKAESHKVSLMRAISVDYNADAVTQPWSLYNKAKADYTAAKAAVNKLHGKEKERLNARLDNVKLWIDRTAIYIDAITSGKKLIKAQKEMEKQLAAGKMAEATKAYHALSYEIKKQASYLYRVYGQSTRQAILEKYKLPAEKAKQAALYPVSIYIEIGRLEAALQKEDFDLAEKYANNIEKWFNYVDDEKVLDVLTNKYSDVIEKYYPEIEEVALVEGVEYPTGSTEISGFQPFAFLDAKGNEWDIDPYEYGFSVRDDKGYFNEDGTLKDAYKKTGLTTTGTVKIQLIDDETKEVLLETTVNIVDGDQFKKISKGRLTTESGENASYATVGKKYQFDPTEAATLNGKTVVEGADKPITLANFPGATFKSSDEKVFVVNASGQITPVSAGKANLTVTWKEENYVLPIEVKSASTVQSIDLAQGKDKIYLNKNTSFNALVDAGYFTAKDQYGAEADLKNADVQLYTNKESVFTANGENITLTGKDGDTASLIVKINGIVKSFPVVIDTTAPVLKGTTDKAATNQNVTLTSDTADIASIAVKKDNTAIVNYKLGTALTEQGVYEVTATDFAGNKQTITFEIDKTAPTLTVSGDAAAPVITASEPLYYKNAAGELVAIQSANLDQTQANALFKYTGAGTIKSVTVNADTHTWTFVTENMAANDTVEYKDEVLYDKAGNQLAQSLKATFDGSKWNLVTQ</sequence>
<dbReference type="InterPro" id="IPR041378">
    <property type="entry name" value="S-layer_SbsC_C"/>
</dbReference>
<gene>
    <name evidence="2" type="ORF">BMMGA3_15745</name>
</gene>
<dbReference type="AlphaFoldDB" id="A0A068M151"/>
<dbReference type="Proteomes" id="UP000027602">
    <property type="component" value="Chromosome"/>
</dbReference>
<feature type="domain" description="SbsC C-terminal" evidence="1">
    <location>
        <begin position="44"/>
        <end position="172"/>
    </location>
</feature>
<proteinExistence type="predicted"/>
<keyword evidence="3" id="KW-1185">Reference proteome</keyword>
<dbReference type="Gene3D" id="1.20.58.790">
    <property type="match status" value="1"/>
</dbReference>
<accession>A0A068M151</accession>
<dbReference type="Gene3D" id="2.60.40.1080">
    <property type="match status" value="1"/>
</dbReference>
<dbReference type="SUPFAM" id="SSF49373">
    <property type="entry name" value="Invasin/intimin cell-adhesion fragments"/>
    <property type="match status" value="1"/>
</dbReference>
<reference evidence="2 3" key="1">
    <citation type="journal article" date="2015" name="BMC Genomics">
        <title>Transcriptome analysis of thermophilic methylotrophic Bacillus methanolicus MGA3 using RNA-sequencing provides detailed insights into its previously uncharted transcriptional landscape.</title>
        <authorList>
            <person name="Irla M."/>
            <person name="Neshat A."/>
            <person name="Brautaset T."/>
            <person name="Ruckert C."/>
            <person name="Kalinowski J."/>
            <person name="Wendisch V.F."/>
        </authorList>
    </citation>
    <scope>NUCLEOTIDE SEQUENCE [LARGE SCALE GENOMIC DNA]</scope>
    <source>
        <strain evidence="3">MGA3 / ATCC 53907</strain>
    </source>
</reference>
<evidence type="ECO:0000313" key="3">
    <source>
        <dbReference type="Proteomes" id="UP000027602"/>
    </source>
</evidence>